<evidence type="ECO:0000256" key="1">
    <source>
        <dbReference type="SAM" id="Coils"/>
    </source>
</evidence>
<proteinExistence type="predicted"/>
<name>A0AAV1D1X9_OLDCO</name>
<feature type="region of interest" description="Disordered" evidence="2">
    <location>
        <begin position="381"/>
        <end position="557"/>
    </location>
</feature>
<dbReference type="EMBL" id="OX459121">
    <property type="protein sequence ID" value="CAI9101588.1"/>
    <property type="molecule type" value="Genomic_DNA"/>
</dbReference>
<feature type="region of interest" description="Disordered" evidence="2">
    <location>
        <begin position="272"/>
        <end position="314"/>
    </location>
</feature>
<reference evidence="3" key="1">
    <citation type="submission" date="2023-03" db="EMBL/GenBank/DDBJ databases">
        <authorList>
            <person name="Julca I."/>
        </authorList>
    </citation>
    <scope>NUCLEOTIDE SEQUENCE</scope>
</reference>
<feature type="compositionally biased region" description="Low complexity" evidence="2">
    <location>
        <begin position="126"/>
        <end position="140"/>
    </location>
</feature>
<evidence type="ECO:0000313" key="3">
    <source>
        <dbReference type="EMBL" id="CAI9101588.1"/>
    </source>
</evidence>
<protein>
    <submittedName>
        <fullName evidence="3">OLC1v1038952C1</fullName>
    </submittedName>
</protein>
<dbReference type="Proteomes" id="UP001161247">
    <property type="component" value="Chromosome 4"/>
</dbReference>
<feature type="compositionally biased region" description="Polar residues" evidence="2">
    <location>
        <begin position="423"/>
        <end position="435"/>
    </location>
</feature>
<feature type="region of interest" description="Disordered" evidence="2">
    <location>
        <begin position="125"/>
        <end position="153"/>
    </location>
</feature>
<feature type="compositionally biased region" description="Polar residues" evidence="2">
    <location>
        <begin position="381"/>
        <end position="396"/>
    </location>
</feature>
<feature type="compositionally biased region" description="Polar residues" evidence="2">
    <location>
        <begin position="144"/>
        <end position="153"/>
    </location>
</feature>
<accession>A0AAV1D1X9</accession>
<feature type="region of interest" description="Disordered" evidence="2">
    <location>
        <begin position="1"/>
        <end position="42"/>
    </location>
</feature>
<gene>
    <name evidence="3" type="ORF">OLC1_LOCUS11145</name>
</gene>
<evidence type="ECO:0000256" key="2">
    <source>
        <dbReference type="SAM" id="MobiDB-lite"/>
    </source>
</evidence>
<feature type="compositionally biased region" description="Polar residues" evidence="2">
    <location>
        <begin position="272"/>
        <end position="307"/>
    </location>
</feature>
<organism evidence="3 4">
    <name type="scientific">Oldenlandia corymbosa var. corymbosa</name>
    <dbReference type="NCBI Taxonomy" id="529605"/>
    <lineage>
        <taxon>Eukaryota</taxon>
        <taxon>Viridiplantae</taxon>
        <taxon>Streptophyta</taxon>
        <taxon>Embryophyta</taxon>
        <taxon>Tracheophyta</taxon>
        <taxon>Spermatophyta</taxon>
        <taxon>Magnoliopsida</taxon>
        <taxon>eudicotyledons</taxon>
        <taxon>Gunneridae</taxon>
        <taxon>Pentapetalae</taxon>
        <taxon>asterids</taxon>
        <taxon>lamiids</taxon>
        <taxon>Gentianales</taxon>
        <taxon>Rubiaceae</taxon>
        <taxon>Rubioideae</taxon>
        <taxon>Spermacoceae</taxon>
        <taxon>Hedyotis-Oldenlandia complex</taxon>
        <taxon>Oldenlandia</taxon>
    </lineage>
</organism>
<dbReference type="AlphaFoldDB" id="A0AAV1D1X9"/>
<feature type="compositionally biased region" description="Basic and acidic residues" evidence="2">
    <location>
        <begin position="400"/>
        <end position="415"/>
    </location>
</feature>
<evidence type="ECO:0000313" key="4">
    <source>
        <dbReference type="Proteomes" id="UP001161247"/>
    </source>
</evidence>
<keyword evidence="1" id="KW-0175">Coiled coil</keyword>
<feature type="compositionally biased region" description="Basic and acidic residues" evidence="2">
    <location>
        <begin position="453"/>
        <end position="470"/>
    </location>
</feature>
<sequence length="567" mass="61424">MESRKLDMRSGGGSDQPSDQAKQSGGGHGRIPATTVASSQPSTSLLNQFQNQRLQKLLDFHQQSIQQAMAAMDKHANAMTNIQQQQLALAQQKIAESHFNLVSEDMKRAHQLSMLVAAQNANKQQVSSSPVVGNNSSPVGKSGSPIQYGSGQQSTSAVNVTAPVSAHQRMNSMFNQAVKSIPPNSLLPLTTQTNSPSSLFPQTVQTNPPNSMFPQTTQTISPLNPPTTQSISPNSLSQSEVEILQIALEKIKNNEFPPAVSSLPNGARIGSDQTQQIQHVTKPGCSSQQSMVKTSDGASGNPSTSGTKKVKQSPEVTDVVKAFELLKKWIATLPQNLAEEARRPISVLETQLSPLYSRNAYLEKKVVKKVKSFDLGQKLDTTAETNSESPPVSKLQSEAEVNKEEVDKNVKEADPGRMVLGNKTDTTQLNKQQRSGNDEIADITPARNLQSDAEGKKEKKVDKRSAKETDPGMDLGNKLDITPSMKLHSGNLKQGVASNDEIDVAPASNLHSEAEANKEDDEKEESLRKSLDLIRAAQEESSSETDGNSLDDEEDDKLAEWVMLMDS</sequence>
<keyword evidence="4" id="KW-1185">Reference proteome</keyword>
<feature type="coiled-coil region" evidence="1">
    <location>
        <begin position="51"/>
        <end position="85"/>
    </location>
</feature>